<dbReference type="EMBL" id="NXGX01000006">
    <property type="protein sequence ID" value="PKR57485.1"/>
    <property type="molecule type" value="Genomic_DNA"/>
</dbReference>
<organism evidence="1 2">
    <name type="scientific">Thalassospira lohafexi</name>
    <dbReference type="NCBI Taxonomy" id="744227"/>
    <lineage>
        <taxon>Bacteria</taxon>
        <taxon>Pseudomonadati</taxon>
        <taxon>Pseudomonadota</taxon>
        <taxon>Alphaproteobacteria</taxon>
        <taxon>Rhodospirillales</taxon>
        <taxon>Thalassospiraceae</taxon>
        <taxon>Thalassospira</taxon>
    </lineage>
</organism>
<keyword evidence="2" id="KW-1185">Reference proteome</keyword>
<dbReference type="AlphaFoldDB" id="A0A2N3L3U7"/>
<proteinExistence type="predicted"/>
<evidence type="ECO:0000313" key="2">
    <source>
        <dbReference type="Proteomes" id="UP000233332"/>
    </source>
</evidence>
<evidence type="ECO:0000313" key="1">
    <source>
        <dbReference type="EMBL" id="PKR57485.1"/>
    </source>
</evidence>
<sequence>MSSKIMDFALEGEFVEAADGTVGLVHGQRGNPIFGMITVVEWSGFGRSGTEHTFMAEHDQSGRVMMIETVDPTIAVDPEIFRVARVLDVRQVLQPRFDCSTLDPMRHTATLVCKKHGRRLRVYCDRAGGFPAFAVEYRDLVL</sequence>
<dbReference type="RefSeq" id="WP_101303773.1">
    <property type="nucleotide sequence ID" value="NZ_NXGX01000006.1"/>
</dbReference>
<name>A0A2N3L3U7_9PROT</name>
<reference evidence="1 2" key="1">
    <citation type="submission" date="2017-09" db="EMBL/GenBank/DDBJ databases">
        <title>Biodiversity and function of Thalassospira species in the particle-attached aromatic-hydrocarbon-degrading consortia from the surface seawater of the China South Sea.</title>
        <authorList>
            <person name="Dong C."/>
            <person name="Lai Q."/>
            <person name="Shao Z."/>
        </authorList>
    </citation>
    <scope>NUCLEOTIDE SEQUENCE [LARGE SCALE GENOMIC DNA]</scope>
    <source>
        <strain evidence="1 2">139Z-12</strain>
    </source>
</reference>
<comment type="caution">
    <text evidence="1">The sequence shown here is derived from an EMBL/GenBank/DDBJ whole genome shotgun (WGS) entry which is preliminary data.</text>
</comment>
<accession>A0A2N3L3U7</accession>
<gene>
    <name evidence="1" type="ORF">COO92_16215</name>
</gene>
<dbReference type="Proteomes" id="UP000233332">
    <property type="component" value="Unassembled WGS sequence"/>
</dbReference>
<protein>
    <submittedName>
        <fullName evidence="1">Uncharacterized protein</fullName>
    </submittedName>
</protein>